<evidence type="ECO:0000256" key="1">
    <source>
        <dbReference type="SAM" id="MobiDB-lite"/>
    </source>
</evidence>
<keyword evidence="2" id="KW-1133">Transmembrane helix</keyword>
<reference evidence="3 4" key="1">
    <citation type="submission" date="2015-03" db="EMBL/GenBank/DDBJ databases">
        <authorList>
            <consortium name="Pathogen Informatics"/>
        </authorList>
    </citation>
    <scope>NUCLEOTIDE SEQUENCE [LARGE SCALE GENOMIC DNA]</scope>
    <source>
        <strain evidence="3 4">C09601061</strain>
    </source>
</reference>
<dbReference type="AlphaFoldDB" id="A0A654U821"/>
<proteinExistence type="predicted"/>
<keyword evidence="2" id="KW-0812">Transmembrane</keyword>
<keyword evidence="2" id="KW-0472">Membrane</keyword>
<feature type="region of interest" description="Disordered" evidence="1">
    <location>
        <begin position="1"/>
        <end position="20"/>
    </location>
</feature>
<protein>
    <submittedName>
        <fullName evidence="3">Uncharacterized protein</fullName>
    </submittedName>
</protein>
<sequence>MGVSSGADASPPCRVIGPTGAKTVPLRMPMSTLPLASILGNVMAGMETLVMSPVMGMLTGMSTLRNAAGRSMVMV</sequence>
<accession>A0A654U821</accession>
<feature type="transmembrane region" description="Helical" evidence="2">
    <location>
        <begin position="38"/>
        <end position="64"/>
    </location>
</feature>
<evidence type="ECO:0000313" key="3">
    <source>
        <dbReference type="EMBL" id="CFS19475.1"/>
    </source>
</evidence>
<dbReference type="EMBL" id="CGCX01003245">
    <property type="protein sequence ID" value="CFS19475.1"/>
    <property type="molecule type" value="Genomic_DNA"/>
</dbReference>
<name>A0A654U821_MYCTX</name>
<evidence type="ECO:0000256" key="2">
    <source>
        <dbReference type="SAM" id="Phobius"/>
    </source>
</evidence>
<dbReference type="Proteomes" id="UP000046680">
    <property type="component" value="Unassembled WGS sequence"/>
</dbReference>
<organism evidence="3 4">
    <name type="scientific">Mycobacterium tuberculosis</name>
    <dbReference type="NCBI Taxonomy" id="1773"/>
    <lineage>
        <taxon>Bacteria</taxon>
        <taxon>Bacillati</taxon>
        <taxon>Actinomycetota</taxon>
        <taxon>Actinomycetes</taxon>
        <taxon>Mycobacteriales</taxon>
        <taxon>Mycobacteriaceae</taxon>
        <taxon>Mycobacterium</taxon>
        <taxon>Mycobacterium tuberculosis complex</taxon>
    </lineage>
</organism>
<gene>
    <name evidence="3" type="ORF">ERS007657_04499</name>
</gene>
<evidence type="ECO:0000313" key="4">
    <source>
        <dbReference type="Proteomes" id="UP000046680"/>
    </source>
</evidence>